<dbReference type="InterPro" id="IPR029063">
    <property type="entry name" value="SAM-dependent_MTases_sf"/>
</dbReference>
<evidence type="ECO:0000259" key="3">
    <source>
        <dbReference type="Pfam" id="PF08241"/>
    </source>
</evidence>
<dbReference type="AlphaFoldDB" id="A0A2G9Z133"/>
<keyword evidence="2" id="KW-0808">Transferase</keyword>
<reference evidence="4 5" key="1">
    <citation type="submission" date="2017-09" db="EMBL/GenBank/DDBJ databases">
        <title>Depth-based differentiation of microbial function through sediment-hosted aquifers and enrichment of novel symbionts in the deep terrestrial subsurface.</title>
        <authorList>
            <person name="Probst A.J."/>
            <person name="Ladd B."/>
            <person name="Jarett J.K."/>
            <person name="Geller-Mcgrath D.E."/>
            <person name="Sieber C.M."/>
            <person name="Emerson J.B."/>
            <person name="Anantharaman K."/>
            <person name="Thomas B.C."/>
            <person name="Malmstrom R."/>
            <person name="Stieglmeier M."/>
            <person name="Klingl A."/>
            <person name="Woyke T."/>
            <person name="Ryan C.M."/>
            <person name="Banfield J.F."/>
        </authorList>
    </citation>
    <scope>NUCLEOTIDE SEQUENCE [LARGE SCALE GENOMIC DNA]</scope>
    <source>
        <strain evidence="4">CG23_combo_of_CG06-09_8_20_14_all_36_125</strain>
    </source>
</reference>
<dbReference type="Proteomes" id="UP000237258">
    <property type="component" value="Unassembled WGS sequence"/>
</dbReference>
<feature type="domain" description="Methyltransferase type 11" evidence="3">
    <location>
        <begin position="49"/>
        <end position="143"/>
    </location>
</feature>
<dbReference type="PANTHER" id="PTHR13069:SF21">
    <property type="entry name" value="ALKYLATED DNA REPAIR PROTEIN ALKB HOMOLOG 8"/>
    <property type="match status" value="1"/>
</dbReference>
<dbReference type="GO" id="GO:0032259">
    <property type="term" value="P:methylation"/>
    <property type="evidence" value="ECO:0007669"/>
    <property type="project" value="UniProtKB-KW"/>
</dbReference>
<accession>A0A2G9Z133</accession>
<gene>
    <name evidence="4" type="ORF">COX33_00715</name>
</gene>
<dbReference type="PANTHER" id="PTHR13069">
    <property type="entry name" value="ALKYLATED DNA REPAIR PROTEIN ALKB HOMOLOG 8"/>
    <property type="match status" value="1"/>
</dbReference>
<dbReference type="Gene3D" id="3.40.50.150">
    <property type="entry name" value="Vaccinia Virus protein VP39"/>
    <property type="match status" value="1"/>
</dbReference>
<evidence type="ECO:0000256" key="1">
    <source>
        <dbReference type="ARBA" id="ARBA00022603"/>
    </source>
</evidence>
<organism evidence="4 5">
    <name type="scientific">Candidatus Nealsonbacteria bacterium CG23_combo_of_CG06-09_8_20_14_all_36_125</name>
    <dbReference type="NCBI Taxonomy" id="1974719"/>
    <lineage>
        <taxon>Bacteria</taxon>
        <taxon>Candidatus Nealsoniibacteriota</taxon>
    </lineage>
</organism>
<comment type="caution">
    <text evidence="4">The sequence shown here is derived from an EMBL/GenBank/DDBJ whole genome shotgun (WGS) entry which is preliminary data.</text>
</comment>
<dbReference type="InterPro" id="IPR013216">
    <property type="entry name" value="Methyltransf_11"/>
</dbReference>
<dbReference type="InterPro" id="IPR051422">
    <property type="entry name" value="AlkB_tRNA_MeTrf/Diox"/>
</dbReference>
<evidence type="ECO:0000313" key="4">
    <source>
        <dbReference type="EMBL" id="PIP24663.1"/>
    </source>
</evidence>
<proteinExistence type="predicted"/>
<dbReference type="EMBL" id="PCRR01000017">
    <property type="protein sequence ID" value="PIP24663.1"/>
    <property type="molecule type" value="Genomic_DNA"/>
</dbReference>
<protein>
    <recommendedName>
        <fullName evidence="3">Methyltransferase type 11 domain-containing protein</fullName>
    </recommendedName>
</protein>
<dbReference type="GO" id="GO:0008175">
    <property type="term" value="F:tRNA methyltransferase activity"/>
    <property type="evidence" value="ECO:0007669"/>
    <property type="project" value="UniProtKB-ARBA"/>
</dbReference>
<keyword evidence="1" id="KW-0489">Methyltransferase</keyword>
<dbReference type="Pfam" id="PF08241">
    <property type="entry name" value="Methyltransf_11"/>
    <property type="match status" value="1"/>
</dbReference>
<evidence type="ECO:0000313" key="5">
    <source>
        <dbReference type="Proteomes" id="UP000237258"/>
    </source>
</evidence>
<evidence type="ECO:0000256" key="2">
    <source>
        <dbReference type="ARBA" id="ARBA00022679"/>
    </source>
</evidence>
<dbReference type="GO" id="GO:0008757">
    <property type="term" value="F:S-adenosylmethionine-dependent methyltransferase activity"/>
    <property type="evidence" value="ECO:0007669"/>
    <property type="project" value="InterPro"/>
</dbReference>
<dbReference type="SUPFAM" id="SSF53335">
    <property type="entry name" value="S-adenosyl-L-methionine-dependent methyltransferases"/>
    <property type="match status" value="1"/>
</dbReference>
<dbReference type="GO" id="GO:0006400">
    <property type="term" value="P:tRNA modification"/>
    <property type="evidence" value="ECO:0007669"/>
    <property type="project" value="UniProtKB-ARBA"/>
</dbReference>
<sequence>MKKEYAEYLLRKTKEDYNLIAEDFSRTRWNIWDEFNIFRNYIKKGDSVLDVGCGNGRLLELLEDKHINYLGIDISEKLIELAKKKYPQNNFLVADNLNLPFPNNNFDKVFSIAVLHTIPSEELRKKALLELKRVLKPDGLLVLTVWDIWRKDTFLLLLKYYFSKLIGKSKLDFGDAFIPWAHKTERYYHFFTKKELQYLVEKSGLKIIKKGIARNETGKRSNIYLIAEKSSPHSLMDKA</sequence>
<name>A0A2G9Z133_9BACT</name>
<dbReference type="CDD" id="cd02440">
    <property type="entry name" value="AdoMet_MTases"/>
    <property type="match status" value="1"/>
</dbReference>